<organism evidence="1 2">
    <name type="scientific">Phytophthora megakarya</name>
    <dbReference type="NCBI Taxonomy" id="4795"/>
    <lineage>
        <taxon>Eukaryota</taxon>
        <taxon>Sar</taxon>
        <taxon>Stramenopiles</taxon>
        <taxon>Oomycota</taxon>
        <taxon>Peronosporomycetes</taxon>
        <taxon>Peronosporales</taxon>
        <taxon>Peronosporaceae</taxon>
        <taxon>Phytophthora</taxon>
    </lineage>
</organism>
<evidence type="ECO:0000313" key="1">
    <source>
        <dbReference type="EMBL" id="OWY94922.1"/>
    </source>
</evidence>
<name>A0A225UP82_9STRA</name>
<dbReference type="STRING" id="4795.A0A225UP82"/>
<evidence type="ECO:0000313" key="2">
    <source>
        <dbReference type="Proteomes" id="UP000198211"/>
    </source>
</evidence>
<dbReference type="EMBL" id="NBNE01013646">
    <property type="protein sequence ID" value="OWY94922.1"/>
    <property type="molecule type" value="Genomic_DNA"/>
</dbReference>
<comment type="caution">
    <text evidence="1">The sequence shown here is derived from an EMBL/GenBank/DDBJ whole genome shotgun (WGS) entry which is preliminary data.</text>
</comment>
<protein>
    <submittedName>
        <fullName evidence="1">Uncharacterized protein</fullName>
    </submittedName>
</protein>
<accession>A0A225UP82</accession>
<proteinExistence type="predicted"/>
<dbReference type="AlphaFoldDB" id="A0A225UP82"/>
<sequence>MEATSEGPKAAAWAMEVGLLEKQMLCPQCTQPMRLNPKAILVNSWFSKMKFTLPQALRLMFAWCMRAPQPQTAHMANVSERTVW</sequence>
<keyword evidence="2" id="KW-1185">Reference proteome</keyword>
<gene>
    <name evidence="1" type="ORF">PHMEG_00035211</name>
</gene>
<reference evidence="2" key="1">
    <citation type="submission" date="2017-03" db="EMBL/GenBank/DDBJ databases">
        <title>Phytopthora megakarya and P. palmivora, two closely related causual agents of cacao black pod achieved similar genome size and gene model numbers by different mechanisms.</title>
        <authorList>
            <person name="Ali S."/>
            <person name="Shao J."/>
            <person name="Larry D.J."/>
            <person name="Kronmiller B."/>
            <person name="Shen D."/>
            <person name="Strem M.D."/>
            <person name="Melnick R.L."/>
            <person name="Guiltinan M.J."/>
            <person name="Tyler B.M."/>
            <person name="Meinhardt L.W."/>
            <person name="Bailey B.A."/>
        </authorList>
    </citation>
    <scope>NUCLEOTIDE SEQUENCE [LARGE SCALE GENOMIC DNA]</scope>
    <source>
        <strain evidence="2">zdho120</strain>
    </source>
</reference>
<dbReference type="Proteomes" id="UP000198211">
    <property type="component" value="Unassembled WGS sequence"/>
</dbReference>
<dbReference type="OrthoDB" id="121867at2759"/>